<sequence>MPDEREPDPVDEGELVNLSQLAVELGVTRQWLHKLRTADPAFPASKRQPGSTREVWDVAQVRAYYRGRELRPGERTDLKPPAADA</sequence>
<dbReference type="OrthoDB" id="4246703at2"/>
<organism evidence="1 2">
    <name type="scientific">Streptomyces microflavus DSM 40593</name>
    <dbReference type="NCBI Taxonomy" id="1303692"/>
    <lineage>
        <taxon>Bacteria</taxon>
        <taxon>Bacillati</taxon>
        <taxon>Actinomycetota</taxon>
        <taxon>Actinomycetes</taxon>
        <taxon>Kitasatosporales</taxon>
        <taxon>Streptomycetaceae</taxon>
        <taxon>Streptomyces</taxon>
    </lineage>
</organism>
<evidence type="ECO:0000313" key="2">
    <source>
        <dbReference type="Proteomes" id="UP000013304"/>
    </source>
</evidence>
<evidence type="ECO:0000313" key="1">
    <source>
        <dbReference type="EMBL" id="AGK78612.1"/>
    </source>
</evidence>
<name>N0D059_STRMI</name>
<dbReference type="KEGG" id="sfi:SFUL_3694"/>
<accession>N0D059</accession>
<dbReference type="EMBL" id="CP005080">
    <property type="protein sequence ID" value="AGK78612.1"/>
    <property type="molecule type" value="Genomic_DNA"/>
</dbReference>
<dbReference type="AlphaFoldDB" id="N0D059"/>
<dbReference type="HOGENOM" id="CLU_2526150_0_0_11"/>
<dbReference type="eggNOG" id="ENOG50324DD">
    <property type="taxonomic scope" value="Bacteria"/>
</dbReference>
<dbReference type="PATRIC" id="fig|1303692.3.peg.3709"/>
<reference evidence="1 2" key="1">
    <citation type="submission" date="2013-04" db="EMBL/GenBank/DDBJ databases">
        <title>Complete genome sequence of Streptomyces fulvissimus.</title>
        <authorList>
            <person name="Myronovskyi M."/>
            <person name="Tokovenko B."/>
            <person name="Manderscheid N."/>
            <person name="Petzke L."/>
            <person name="Luzhetskyy A."/>
        </authorList>
    </citation>
    <scope>NUCLEOTIDE SEQUENCE [LARGE SCALE GENOMIC DNA]</scope>
    <source>
        <strain evidence="1 2">DSM 40593</strain>
    </source>
</reference>
<protein>
    <recommendedName>
        <fullName evidence="3">Transcriptional regulator, AlpA family</fullName>
    </recommendedName>
</protein>
<dbReference type="Proteomes" id="UP000013304">
    <property type="component" value="Chromosome"/>
</dbReference>
<proteinExistence type="predicted"/>
<dbReference type="RefSeq" id="WP_015609964.1">
    <property type="nucleotide sequence ID" value="NC_021177.1"/>
</dbReference>
<evidence type="ECO:0008006" key="3">
    <source>
        <dbReference type="Google" id="ProtNLM"/>
    </source>
</evidence>
<gene>
    <name evidence="1" type="ORF">SFUL_3694</name>
</gene>